<evidence type="ECO:0000313" key="3">
    <source>
        <dbReference type="Proteomes" id="UP001597463"/>
    </source>
</evidence>
<proteinExistence type="predicted"/>
<evidence type="ECO:0000256" key="1">
    <source>
        <dbReference type="SAM" id="Phobius"/>
    </source>
</evidence>
<accession>A0ABW5UKW0</accession>
<comment type="caution">
    <text evidence="2">The sequence shown here is derived from an EMBL/GenBank/DDBJ whole genome shotgun (WGS) entry which is preliminary data.</text>
</comment>
<dbReference type="EMBL" id="JBHUMV010000003">
    <property type="protein sequence ID" value="MFD2754283.1"/>
    <property type="molecule type" value="Genomic_DNA"/>
</dbReference>
<organism evidence="2 3">
    <name type="scientific">Comamonas terrae</name>
    <dbReference type="NCBI Taxonomy" id="673548"/>
    <lineage>
        <taxon>Bacteria</taxon>
        <taxon>Pseudomonadati</taxon>
        <taxon>Pseudomonadota</taxon>
        <taxon>Betaproteobacteria</taxon>
        <taxon>Burkholderiales</taxon>
        <taxon>Comamonadaceae</taxon>
        <taxon>Comamonas</taxon>
    </lineage>
</organism>
<dbReference type="Proteomes" id="UP001597463">
    <property type="component" value="Unassembled WGS sequence"/>
</dbReference>
<name>A0ABW5UKW0_9BURK</name>
<keyword evidence="1" id="KW-0472">Membrane</keyword>
<gene>
    <name evidence="2" type="ORF">ACFSW6_09295</name>
</gene>
<feature type="transmembrane region" description="Helical" evidence="1">
    <location>
        <begin position="20"/>
        <end position="38"/>
    </location>
</feature>
<reference evidence="3" key="1">
    <citation type="journal article" date="2019" name="Int. J. Syst. Evol. Microbiol.">
        <title>The Global Catalogue of Microorganisms (GCM) 10K type strain sequencing project: providing services to taxonomists for standard genome sequencing and annotation.</title>
        <authorList>
            <consortium name="The Broad Institute Genomics Platform"/>
            <consortium name="The Broad Institute Genome Sequencing Center for Infectious Disease"/>
            <person name="Wu L."/>
            <person name="Ma J."/>
        </authorList>
    </citation>
    <scope>NUCLEOTIDE SEQUENCE [LARGE SCALE GENOMIC DNA]</scope>
    <source>
        <strain evidence="3">TISTR 1906</strain>
    </source>
</reference>
<keyword evidence="1" id="KW-1133">Transmembrane helix</keyword>
<evidence type="ECO:0000313" key="2">
    <source>
        <dbReference type="EMBL" id="MFD2754283.1"/>
    </source>
</evidence>
<protein>
    <submittedName>
        <fullName evidence="2">Uncharacterized protein</fullName>
    </submittedName>
</protein>
<keyword evidence="3" id="KW-1185">Reference proteome</keyword>
<sequence length="94" mass="10343">MSDLQPHSRVKFDPTVNLGHVLTFIGFMTAGITAYGTLDKRVSLIESQAAIASSHVRDQDSRLKETLSDIRADVKDLQRTVNNMSRTVGTRSAP</sequence>
<dbReference type="RefSeq" id="WP_066481728.1">
    <property type="nucleotide sequence ID" value="NZ_BCNT01000016.1"/>
</dbReference>
<keyword evidence="1" id="KW-0812">Transmembrane</keyword>